<dbReference type="InterPro" id="IPR050351">
    <property type="entry name" value="BphY/WalK/GraS-like"/>
</dbReference>
<dbReference type="InterPro" id="IPR036890">
    <property type="entry name" value="HATPase_C_sf"/>
</dbReference>
<gene>
    <name evidence="9" type="ORF">GCM10007422_42240</name>
    <name evidence="10" type="ORF">GGQ60_004518</name>
</gene>
<organism evidence="10 11">
    <name type="scientific">Pedobacter zeae</name>
    <dbReference type="NCBI Taxonomy" id="1737356"/>
    <lineage>
        <taxon>Bacteria</taxon>
        <taxon>Pseudomonadati</taxon>
        <taxon>Bacteroidota</taxon>
        <taxon>Sphingobacteriia</taxon>
        <taxon>Sphingobacteriales</taxon>
        <taxon>Sphingobacteriaceae</taxon>
        <taxon>Pedobacter</taxon>
    </lineage>
</organism>
<comment type="caution">
    <text evidence="10">The sequence shown here is derived from an EMBL/GenBank/DDBJ whole genome shotgun (WGS) entry which is preliminary data.</text>
</comment>
<keyword evidence="6" id="KW-0902">Two-component regulatory system</keyword>
<dbReference type="CDD" id="cd00075">
    <property type="entry name" value="HATPase"/>
    <property type="match status" value="1"/>
</dbReference>
<name>A0A7W6KER9_9SPHI</name>
<evidence type="ECO:0000256" key="7">
    <source>
        <dbReference type="SAM" id="Phobius"/>
    </source>
</evidence>
<keyword evidence="7" id="KW-0472">Membrane</keyword>
<keyword evidence="5 10" id="KW-0418">Kinase</keyword>
<dbReference type="GO" id="GO:0005886">
    <property type="term" value="C:plasma membrane"/>
    <property type="evidence" value="ECO:0007669"/>
    <property type="project" value="TreeGrafter"/>
</dbReference>
<dbReference type="PANTHER" id="PTHR45453">
    <property type="entry name" value="PHOSPHATE REGULON SENSOR PROTEIN PHOR"/>
    <property type="match status" value="1"/>
</dbReference>
<dbReference type="SMART" id="SM00387">
    <property type="entry name" value="HATPase_c"/>
    <property type="match status" value="1"/>
</dbReference>
<dbReference type="CDD" id="cd00082">
    <property type="entry name" value="HisKA"/>
    <property type="match status" value="1"/>
</dbReference>
<evidence type="ECO:0000313" key="9">
    <source>
        <dbReference type="EMBL" id="GGH18180.1"/>
    </source>
</evidence>
<reference evidence="9" key="4">
    <citation type="submission" date="2024-05" db="EMBL/GenBank/DDBJ databases">
        <authorList>
            <person name="Sun Q."/>
            <person name="Zhou Y."/>
        </authorList>
    </citation>
    <scope>NUCLEOTIDE SEQUENCE</scope>
    <source>
        <strain evidence="9">CGMCC 1.15287</strain>
    </source>
</reference>
<evidence type="ECO:0000313" key="12">
    <source>
        <dbReference type="Proteomes" id="UP000642938"/>
    </source>
</evidence>
<reference evidence="10 11" key="3">
    <citation type="submission" date="2020-08" db="EMBL/GenBank/DDBJ databases">
        <title>Genomic Encyclopedia of Type Strains, Phase IV (KMG-IV): sequencing the most valuable type-strain genomes for metagenomic binning, comparative biology and taxonomic classification.</title>
        <authorList>
            <person name="Goeker M."/>
        </authorList>
    </citation>
    <scope>NUCLEOTIDE SEQUENCE [LARGE SCALE GENOMIC DNA]</scope>
    <source>
        <strain evidence="10 11">DSM 100774</strain>
    </source>
</reference>
<feature type="domain" description="Histidine kinase" evidence="8">
    <location>
        <begin position="225"/>
        <end position="435"/>
    </location>
</feature>
<dbReference type="InterPro" id="IPR003661">
    <property type="entry name" value="HisK_dim/P_dom"/>
</dbReference>
<dbReference type="Pfam" id="PF02518">
    <property type="entry name" value="HATPase_c"/>
    <property type="match status" value="1"/>
</dbReference>
<dbReference type="GO" id="GO:0016036">
    <property type="term" value="P:cellular response to phosphate starvation"/>
    <property type="evidence" value="ECO:0007669"/>
    <property type="project" value="TreeGrafter"/>
</dbReference>
<keyword evidence="4" id="KW-0808">Transferase</keyword>
<keyword evidence="7" id="KW-1133">Transmembrane helix</keyword>
<comment type="catalytic activity">
    <reaction evidence="1">
        <text>ATP + protein L-histidine = ADP + protein N-phospho-L-histidine.</text>
        <dbReference type="EC" id="2.7.13.3"/>
    </reaction>
</comment>
<dbReference type="RefSeq" id="WP_183768342.1">
    <property type="nucleotide sequence ID" value="NZ_BMHZ01000004.1"/>
</dbReference>
<dbReference type="GO" id="GO:0004721">
    <property type="term" value="F:phosphoprotein phosphatase activity"/>
    <property type="evidence" value="ECO:0007669"/>
    <property type="project" value="TreeGrafter"/>
</dbReference>
<evidence type="ECO:0000313" key="10">
    <source>
        <dbReference type="EMBL" id="MBB4110490.1"/>
    </source>
</evidence>
<accession>A0A7W6KER9</accession>
<dbReference type="PANTHER" id="PTHR45453:SF1">
    <property type="entry name" value="PHOSPHATE REGULON SENSOR PROTEIN PHOR"/>
    <property type="match status" value="1"/>
</dbReference>
<reference evidence="12" key="2">
    <citation type="journal article" date="2019" name="Int. J. Syst. Evol. Microbiol.">
        <title>The Global Catalogue of Microorganisms (GCM) 10K type strain sequencing project: providing services to taxonomists for standard genome sequencing and annotation.</title>
        <authorList>
            <consortium name="The Broad Institute Genomics Platform"/>
            <consortium name="The Broad Institute Genome Sequencing Center for Infectious Disease"/>
            <person name="Wu L."/>
            <person name="Ma J."/>
        </authorList>
    </citation>
    <scope>NUCLEOTIDE SEQUENCE [LARGE SCALE GENOMIC DNA]</scope>
    <source>
        <strain evidence="12">CGMCC 1.15287</strain>
    </source>
</reference>
<proteinExistence type="predicted"/>
<dbReference type="Proteomes" id="UP000532273">
    <property type="component" value="Unassembled WGS sequence"/>
</dbReference>
<feature type="transmembrane region" description="Helical" evidence="7">
    <location>
        <begin position="7"/>
        <end position="30"/>
    </location>
</feature>
<keyword evidence="7" id="KW-0812">Transmembrane</keyword>
<dbReference type="EMBL" id="BMHZ01000004">
    <property type="protein sequence ID" value="GGH18180.1"/>
    <property type="molecule type" value="Genomic_DNA"/>
</dbReference>
<dbReference type="EMBL" id="JACIEF010000004">
    <property type="protein sequence ID" value="MBB4110490.1"/>
    <property type="molecule type" value="Genomic_DNA"/>
</dbReference>
<dbReference type="SUPFAM" id="SSF47384">
    <property type="entry name" value="Homodimeric domain of signal transducing histidine kinase"/>
    <property type="match status" value="1"/>
</dbReference>
<keyword evidence="12" id="KW-1185">Reference proteome</keyword>
<dbReference type="GO" id="GO:0000155">
    <property type="term" value="F:phosphorelay sensor kinase activity"/>
    <property type="evidence" value="ECO:0007669"/>
    <property type="project" value="InterPro"/>
</dbReference>
<dbReference type="SMART" id="SM00388">
    <property type="entry name" value="HisKA"/>
    <property type="match status" value="1"/>
</dbReference>
<dbReference type="InterPro" id="IPR005467">
    <property type="entry name" value="His_kinase_dom"/>
</dbReference>
<evidence type="ECO:0000256" key="5">
    <source>
        <dbReference type="ARBA" id="ARBA00022777"/>
    </source>
</evidence>
<dbReference type="PRINTS" id="PR00344">
    <property type="entry name" value="BCTRLSENSOR"/>
</dbReference>
<evidence type="ECO:0000256" key="3">
    <source>
        <dbReference type="ARBA" id="ARBA00022553"/>
    </source>
</evidence>
<sequence length="435" mass="50135">MKLSTKLTLFISGSKLAIVGLFILLLPFLIKQIASNYTNFSLRSQQKKVIQNINNKGINYYLEGEDSYGSYTMLKDEYIALETAAPGYKIDTIRDTKRIVEQDTLAYRVLSFTFHQNNRNYLLEIGKTNASINLYNAALQRFALYVLIILIALSIVIDLLFTRQLIKPLGQIIKLRLANTRFPFKKNREPIQTSTQDFKYLDQSLISLMDQINEAFEKEREFTANASHEFMTPISILQNKMENLLTEELEPETIAEHIVDMMKTLERLKKISRALLLISRIENEQFSKQDQVEPKKLLDELVEEISHRLEEKNIHIEIDLKHNQTISGTNHDLLFQLFYNLVNNAIKFNRENGEILISDQVEKDSYSIQVSDNGQGIESTEIPYIFNRFKKTGQAENTGYGLGLAIVKSITNYLNLHIKIDSAPGEGTRFKIFFP</sequence>
<evidence type="ECO:0000256" key="1">
    <source>
        <dbReference type="ARBA" id="ARBA00000085"/>
    </source>
</evidence>
<evidence type="ECO:0000256" key="2">
    <source>
        <dbReference type="ARBA" id="ARBA00012438"/>
    </source>
</evidence>
<reference evidence="9" key="1">
    <citation type="journal article" date="2014" name="Int. J. Syst. Evol. Microbiol.">
        <title>Complete genome of a new Firmicutes species belonging to the dominant human colonic microbiota ('Ruminococcus bicirculans') reveals two chromosomes and a selective capacity to utilize plant glucans.</title>
        <authorList>
            <consortium name="NISC Comparative Sequencing Program"/>
            <person name="Wegmann U."/>
            <person name="Louis P."/>
            <person name="Goesmann A."/>
            <person name="Henrissat B."/>
            <person name="Duncan S.H."/>
            <person name="Flint H.J."/>
        </authorList>
    </citation>
    <scope>NUCLEOTIDE SEQUENCE</scope>
    <source>
        <strain evidence="9">CGMCC 1.15287</strain>
    </source>
</reference>
<evidence type="ECO:0000259" key="8">
    <source>
        <dbReference type="PROSITE" id="PS50109"/>
    </source>
</evidence>
<protein>
    <recommendedName>
        <fullName evidence="2">histidine kinase</fullName>
        <ecNumber evidence="2">2.7.13.3</ecNumber>
    </recommendedName>
</protein>
<keyword evidence="3" id="KW-0597">Phosphoprotein</keyword>
<dbReference type="AlphaFoldDB" id="A0A7W6KER9"/>
<dbReference type="EC" id="2.7.13.3" evidence="2"/>
<dbReference type="InterPro" id="IPR036097">
    <property type="entry name" value="HisK_dim/P_sf"/>
</dbReference>
<dbReference type="Gene3D" id="3.30.565.10">
    <property type="entry name" value="Histidine kinase-like ATPase, C-terminal domain"/>
    <property type="match status" value="1"/>
</dbReference>
<dbReference type="InterPro" id="IPR004358">
    <property type="entry name" value="Sig_transdc_His_kin-like_C"/>
</dbReference>
<dbReference type="Gene3D" id="1.10.287.130">
    <property type="match status" value="1"/>
</dbReference>
<dbReference type="Pfam" id="PF00512">
    <property type="entry name" value="HisKA"/>
    <property type="match status" value="1"/>
</dbReference>
<evidence type="ECO:0000256" key="6">
    <source>
        <dbReference type="ARBA" id="ARBA00023012"/>
    </source>
</evidence>
<dbReference type="InterPro" id="IPR003594">
    <property type="entry name" value="HATPase_dom"/>
</dbReference>
<dbReference type="SUPFAM" id="SSF55874">
    <property type="entry name" value="ATPase domain of HSP90 chaperone/DNA topoisomerase II/histidine kinase"/>
    <property type="match status" value="1"/>
</dbReference>
<feature type="transmembrane region" description="Helical" evidence="7">
    <location>
        <begin position="142"/>
        <end position="161"/>
    </location>
</feature>
<dbReference type="PROSITE" id="PS50109">
    <property type="entry name" value="HIS_KIN"/>
    <property type="match status" value="1"/>
</dbReference>
<evidence type="ECO:0000313" key="11">
    <source>
        <dbReference type="Proteomes" id="UP000532273"/>
    </source>
</evidence>
<dbReference type="Proteomes" id="UP000642938">
    <property type="component" value="Unassembled WGS sequence"/>
</dbReference>
<evidence type="ECO:0000256" key="4">
    <source>
        <dbReference type="ARBA" id="ARBA00022679"/>
    </source>
</evidence>